<comment type="caution">
    <text evidence="2">The sequence shown here is derived from an EMBL/GenBank/DDBJ whole genome shotgun (WGS) entry which is preliminary data.</text>
</comment>
<reference evidence="2 3" key="1">
    <citation type="submission" date="2019-03" db="EMBL/GenBank/DDBJ databases">
        <title>First draft genome of Liparis tanakae, snailfish: a comprehensive survey of snailfish specific genes.</title>
        <authorList>
            <person name="Kim W."/>
            <person name="Song I."/>
            <person name="Jeong J.-H."/>
            <person name="Kim D."/>
            <person name="Kim S."/>
            <person name="Ryu S."/>
            <person name="Song J.Y."/>
            <person name="Lee S.K."/>
        </authorList>
    </citation>
    <scope>NUCLEOTIDE SEQUENCE [LARGE SCALE GENOMIC DNA]</scope>
    <source>
        <tissue evidence="2">Muscle</tissue>
    </source>
</reference>
<keyword evidence="3" id="KW-1185">Reference proteome</keyword>
<proteinExistence type="predicted"/>
<feature type="compositionally biased region" description="Polar residues" evidence="1">
    <location>
        <begin position="51"/>
        <end position="61"/>
    </location>
</feature>
<feature type="compositionally biased region" description="Gly residues" evidence="1">
    <location>
        <begin position="1"/>
        <end position="10"/>
    </location>
</feature>
<name>A0A4Z2ILZ1_9TELE</name>
<evidence type="ECO:0000256" key="1">
    <source>
        <dbReference type="SAM" id="MobiDB-lite"/>
    </source>
</evidence>
<evidence type="ECO:0000313" key="3">
    <source>
        <dbReference type="Proteomes" id="UP000314294"/>
    </source>
</evidence>
<evidence type="ECO:0000313" key="2">
    <source>
        <dbReference type="EMBL" id="TNN78484.1"/>
    </source>
</evidence>
<organism evidence="2 3">
    <name type="scientific">Liparis tanakae</name>
    <name type="common">Tanaka's snailfish</name>
    <dbReference type="NCBI Taxonomy" id="230148"/>
    <lineage>
        <taxon>Eukaryota</taxon>
        <taxon>Metazoa</taxon>
        <taxon>Chordata</taxon>
        <taxon>Craniata</taxon>
        <taxon>Vertebrata</taxon>
        <taxon>Euteleostomi</taxon>
        <taxon>Actinopterygii</taxon>
        <taxon>Neopterygii</taxon>
        <taxon>Teleostei</taxon>
        <taxon>Neoteleostei</taxon>
        <taxon>Acanthomorphata</taxon>
        <taxon>Eupercaria</taxon>
        <taxon>Perciformes</taxon>
        <taxon>Cottioidei</taxon>
        <taxon>Cottales</taxon>
        <taxon>Liparidae</taxon>
        <taxon>Liparis</taxon>
    </lineage>
</organism>
<gene>
    <name evidence="2" type="ORF">EYF80_011267</name>
</gene>
<feature type="compositionally biased region" description="Basic and acidic residues" evidence="1">
    <location>
        <begin position="29"/>
        <end position="43"/>
    </location>
</feature>
<feature type="region of interest" description="Disordered" evidence="1">
    <location>
        <begin position="1"/>
        <end position="69"/>
    </location>
</feature>
<protein>
    <submittedName>
        <fullName evidence="2">Uncharacterized protein</fullName>
    </submittedName>
</protein>
<dbReference type="AlphaFoldDB" id="A0A4Z2ILZ1"/>
<dbReference type="Proteomes" id="UP000314294">
    <property type="component" value="Unassembled WGS sequence"/>
</dbReference>
<sequence length="83" mass="9395">MGAQTGGGEEGTTKKEKHKKRKIEYKYVVGDKEKPREDDEYREGRKKKPCNSMSNRVSAHTTGLRERGDESAFLQVSSLHLSP</sequence>
<dbReference type="EMBL" id="SRLO01000073">
    <property type="protein sequence ID" value="TNN78484.1"/>
    <property type="molecule type" value="Genomic_DNA"/>
</dbReference>
<accession>A0A4Z2ILZ1</accession>